<proteinExistence type="predicted"/>
<evidence type="ECO:0000313" key="1">
    <source>
        <dbReference type="EMBL" id="KAK9518538.1"/>
    </source>
</evidence>
<sequence>MIKTPGGVASDSGELNVPLSEIKRPFDSEEPRLPPPVCFQGEGFRSLFILLRLAETPVEVSPRSQPSGTALNWKVSLKVETSKAPRHPPHFGSSCRAFVPLGVSRPAHLNTMAAFTRKFL</sequence>
<reference evidence="1 2" key="1">
    <citation type="journal article" date="2024" name="Genome Biol. Evol.">
        <title>Chromosome-level genome assembly of the viviparous eelpout Zoarces viviparus.</title>
        <authorList>
            <person name="Fuhrmann N."/>
            <person name="Brasseur M.V."/>
            <person name="Bakowski C.E."/>
            <person name="Podsiadlowski L."/>
            <person name="Prost S."/>
            <person name="Krehenwinkel H."/>
            <person name="Mayer C."/>
        </authorList>
    </citation>
    <scope>NUCLEOTIDE SEQUENCE [LARGE SCALE GENOMIC DNA]</scope>
    <source>
        <strain evidence="1">NO-MEL_2022_Ind0_liver</strain>
    </source>
</reference>
<gene>
    <name evidence="1" type="ORF">VZT92_023844</name>
</gene>
<protein>
    <submittedName>
        <fullName evidence="1">Uncharacterized protein</fullName>
    </submittedName>
</protein>
<dbReference type="EMBL" id="JBCEZU010000538">
    <property type="protein sequence ID" value="KAK9518538.1"/>
    <property type="molecule type" value="Genomic_DNA"/>
</dbReference>
<organism evidence="1 2">
    <name type="scientific">Zoarces viviparus</name>
    <name type="common">Viviparous eelpout</name>
    <name type="synonym">Blennius viviparus</name>
    <dbReference type="NCBI Taxonomy" id="48416"/>
    <lineage>
        <taxon>Eukaryota</taxon>
        <taxon>Metazoa</taxon>
        <taxon>Chordata</taxon>
        <taxon>Craniata</taxon>
        <taxon>Vertebrata</taxon>
        <taxon>Euteleostomi</taxon>
        <taxon>Actinopterygii</taxon>
        <taxon>Neopterygii</taxon>
        <taxon>Teleostei</taxon>
        <taxon>Neoteleostei</taxon>
        <taxon>Acanthomorphata</taxon>
        <taxon>Eupercaria</taxon>
        <taxon>Perciformes</taxon>
        <taxon>Cottioidei</taxon>
        <taxon>Zoarcales</taxon>
        <taxon>Zoarcidae</taxon>
        <taxon>Zoarcinae</taxon>
        <taxon>Zoarces</taxon>
    </lineage>
</organism>
<dbReference type="AlphaFoldDB" id="A0AAW1E8P1"/>
<dbReference type="Proteomes" id="UP001488805">
    <property type="component" value="Unassembled WGS sequence"/>
</dbReference>
<comment type="caution">
    <text evidence="1">The sequence shown here is derived from an EMBL/GenBank/DDBJ whole genome shotgun (WGS) entry which is preliminary data.</text>
</comment>
<evidence type="ECO:0000313" key="2">
    <source>
        <dbReference type="Proteomes" id="UP001488805"/>
    </source>
</evidence>
<accession>A0AAW1E8P1</accession>
<keyword evidence="2" id="KW-1185">Reference proteome</keyword>
<name>A0AAW1E8P1_ZOAVI</name>